<dbReference type="Gene3D" id="3.90.550.10">
    <property type="entry name" value="Spore Coat Polysaccharide Biosynthesis Protein SpsA, Chain A"/>
    <property type="match status" value="1"/>
</dbReference>
<dbReference type="OrthoDB" id="9800276at2"/>
<organism evidence="6 7">
    <name type="scientific">Echinicola strongylocentroti</name>
    <dbReference type="NCBI Taxonomy" id="1795355"/>
    <lineage>
        <taxon>Bacteria</taxon>
        <taxon>Pseudomonadati</taxon>
        <taxon>Bacteroidota</taxon>
        <taxon>Cytophagia</taxon>
        <taxon>Cytophagales</taxon>
        <taxon>Cyclobacteriaceae</taxon>
        <taxon>Echinicola</taxon>
    </lineage>
</organism>
<keyword evidence="3 6" id="KW-0808">Transferase</keyword>
<feature type="transmembrane region" description="Helical" evidence="4">
    <location>
        <begin position="346"/>
        <end position="369"/>
    </location>
</feature>
<dbReference type="Proteomes" id="UP000248688">
    <property type="component" value="Chromosome"/>
</dbReference>
<dbReference type="AlphaFoldDB" id="A0A2Z4IKM0"/>
<gene>
    <name evidence="6" type="ORF">DN752_15895</name>
</gene>
<dbReference type="RefSeq" id="WP_112784860.1">
    <property type="nucleotide sequence ID" value="NZ_CP030041.1"/>
</dbReference>
<evidence type="ECO:0000313" key="7">
    <source>
        <dbReference type="Proteomes" id="UP000248688"/>
    </source>
</evidence>
<keyword evidence="4" id="KW-0812">Transmembrane</keyword>
<feature type="domain" description="Glycosyltransferase 2-like" evidence="5">
    <location>
        <begin position="48"/>
        <end position="215"/>
    </location>
</feature>
<feature type="transmembrane region" description="Helical" evidence="4">
    <location>
        <begin position="288"/>
        <end position="309"/>
    </location>
</feature>
<evidence type="ECO:0000256" key="4">
    <source>
        <dbReference type="SAM" id="Phobius"/>
    </source>
</evidence>
<keyword evidence="2" id="KW-0328">Glycosyltransferase</keyword>
<comment type="similarity">
    <text evidence="1">Belongs to the glycosyltransferase 2 family.</text>
</comment>
<dbReference type="InterPro" id="IPR029044">
    <property type="entry name" value="Nucleotide-diphossugar_trans"/>
</dbReference>
<keyword evidence="4" id="KW-1133">Transmembrane helix</keyword>
<dbReference type="InterPro" id="IPR001173">
    <property type="entry name" value="Glyco_trans_2-like"/>
</dbReference>
<proteinExistence type="inferred from homology"/>
<evidence type="ECO:0000256" key="2">
    <source>
        <dbReference type="ARBA" id="ARBA00022676"/>
    </source>
</evidence>
<dbReference type="KEGG" id="est:DN752_15895"/>
<evidence type="ECO:0000313" key="6">
    <source>
        <dbReference type="EMBL" id="AWW31485.1"/>
    </source>
</evidence>
<evidence type="ECO:0000259" key="5">
    <source>
        <dbReference type="Pfam" id="PF00535"/>
    </source>
</evidence>
<name>A0A2Z4IKM0_9BACT</name>
<sequence length="376" mass="43850">MIIDLLWLILGAATFIQITYLLFIYGKLSFQYRETRKTTLDHNQEGVSIIIAAHNEEENLRKLIPLLFQQNYPLFEVLIINDRSTDGTRLLLAELMKEFPPLRTVTVEYTPEHVTAKKYALTLGIKVAKYDVLLLTDADCIPVSENWAMRMTSPIRNNQKIFSLGYGGYHKAKGFLNALIQYETWFTAIQYFSFALWKAPFMGVGRNLAYRRQYFMDQKAFKDLWQVLGGDDDLYVNKHAKKNNTAVVIHPEAITRSIPKTTFKEYYLQKTRHYQAGKYYKTTDKAKIGLYAISHLFFWATAIALISITQKWEPIVVIVSIIVTRALLQFSTFDRAIKKIEGQKKVLWIMFFDLMYLSYFWIIGAKGYLSKTVRWK</sequence>
<dbReference type="SUPFAM" id="SSF53448">
    <property type="entry name" value="Nucleotide-diphospho-sugar transferases"/>
    <property type="match status" value="1"/>
</dbReference>
<dbReference type="EMBL" id="CP030041">
    <property type="protein sequence ID" value="AWW31485.1"/>
    <property type="molecule type" value="Genomic_DNA"/>
</dbReference>
<accession>A0A2Z4IKM0</accession>
<dbReference type="GO" id="GO:0016757">
    <property type="term" value="F:glycosyltransferase activity"/>
    <property type="evidence" value="ECO:0007669"/>
    <property type="project" value="UniProtKB-KW"/>
</dbReference>
<dbReference type="PANTHER" id="PTHR43630:SF1">
    <property type="entry name" value="POLY-BETA-1,6-N-ACETYL-D-GLUCOSAMINE SYNTHASE"/>
    <property type="match status" value="1"/>
</dbReference>
<protein>
    <submittedName>
        <fullName evidence="6">Glycosyltransferase</fullName>
    </submittedName>
</protein>
<dbReference type="PANTHER" id="PTHR43630">
    <property type="entry name" value="POLY-BETA-1,6-N-ACETYL-D-GLUCOSAMINE SYNTHASE"/>
    <property type="match status" value="1"/>
</dbReference>
<evidence type="ECO:0000256" key="3">
    <source>
        <dbReference type="ARBA" id="ARBA00022679"/>
    </source>
</evidence>
<feature type="transmembrane region" description="Helical" evidence="4">
    <location>
        <begin position="6"/>
        <end position="26"/>
    </location>
</feature>
<reference evidence="6 7" key="1">
    <citation type="submission" date="2018-06" db="EMBL/GenBank/DDBJ databases">
        <title>Echinicola strongylocentroti sp. nov., isolated from a sea urchin Strongylocentrotus intermedius.</title>
        <authorList>
            <person name="Bae S.S."/>
        </authorList>
    </citation>
    <scope>NUCLEOTIDE SEQUENCE [LARGE SCALE GENOMIC DNA]</scope>
    <source>
        <strain evidence="6 7">MEBiC08714</strain>
    </source>
</reference>
<keyword evidence="4" id="KW-0472">Membrane</keyword>
<feature type="transmembrane region" description="Helical" evidence="4">
    <location>
        <begin position="315"/>
        <end position="334"/>
    </location>
</feature>
<dbReference type="Pfam" id="PF00535">
    <property type="entry name" value="Glycos_transf_2"/>
    <property type="match status" value="1"/>
</dbReference>
<evidence type="ECO:0000256" key="1">
    <source>
        <dbReference type="ARBA" id="ARBA00006739"/>
    </source>
</evidence>
<keyword evidence="7" id="KW-1185">Reference proteome</keyword>